<name>A0ABM8QXS1_9BURK</name>
<evidence type="ECO:0000256" key="1">
    <source>
        <dbReference type="SAM" id="MobiDB-lite"/>
    </source>
</evidence>
<dbReference type="EMBL" id="CAJNBK010000003">
    <property type="protein sequence ID" value="CAE6721605.1"/>
    <property type="molecule type" value="Genomic_DNA"/>
</dbReference>
<protein>
    <submittedName>
        <fullName evidence="2">Uncharacterized protein</fullName>
    </submittedName>
</protein>
<evidence type="ECO:0000313" key="2">
    <source>
        <dbReference type="EMBL" id="CAE6721605.1"/>
    </source>
</evidence>
<gene>
    <name evidence="2" type="ORF">R69888_01631</name>
</gene>
<dbReference type="Proteomes" id="UP000672526">
    <property type="component" value="Unassembled WGS sequence"/>
</dbReference>
<organism evidence="2 3">
    <name type="scientific">Paraburkholderia haematera</name>
    <dbReference type="NCBI Taxonomy" id="2793077"/>
    <lineage>
        <taxon>Bacteria</taxon>
        <taxon>Pseudomonadati</taxon>
        <taxon>Pseudomonadota</taxon>
        <taxon>Betaproteobacteria</taxon>
        <taxon>Burkholderiales</taxon>
        <taxon>Burkholderiaceae</taxon>
        <taxon>Paraburkholderia</taxon>
    </lineage>
</organism>
<accession>A0ABM8QXS1</accession>
<feature type="region of interest" description="Disordered" evidence="1">
    <location>
        <begin position="215"/>
        <end position="246"/>
    </location>
</feature>
<evidence type="ECO:0000313" key="3">
    <source>
        <dbReference type="Proteomes" id="UP000672526"/>
    </source>
</evidence>
<reference evidence="2 3" key="1">
    <citation type="submission" date="2021-02" db="EMBL/GenBank/DDBJ databases">
        <authorList>
            <person name="Vanwijnsberghe S."/>
        </authorList>
    </citation>
    <scope>NUCLEOTIDE SEQUENCE [LARGE SCALE GENOMIC DNA]</scope>
    <source>
        <strain evidence="2 3">LMG 31837</strain>
    </source>
</reference>
<sequence>MPTHASEFLDRQMQMPMSIQFATDLGLATNVIAAAAAVTTLQTPDQNANLHRLPQLQWTPIYQRCQRLDMRQVWKAVGAARINNDGWYLYWSDNGATKELLLIGRRAGQPVQLQDYFAWSVSNTDQVVFDGNWTPPGGRDNTVDMTFGGDLIFSHLDKHFGAQPAEAQYTIGANPTVRKRIVAGMEQKSINEGLNFPGESFFRFNVVVGTDGQRPQLKSTSIRVDTPGGPSQHSHPIPEDQPGMVSHDGKVKSAIRTFTTARNLSELVDIARYLTVIGAANNHFSNLRADAHLYGHLRPPACVYWAW</sequence>
<dbReference type="RefSeq" id="WP_211610485.1">
    <property type="nucleotide sequence ID" value="NZ_CAJNBK010000003.1"/>
</dbReference>
<keyword evidence="3" id="KW-1185">Reference proteome</keyword>
<feature type="compositionally biased region" description="Polar residues" evidence="1">
    <location>
        <begin position="216"/>
        <end position="234"/>
    </location>
</feature>
<proteinExistence type="predicted"/>
<comment type="caution">
    <text evidence="2">The sequence shown here is derived from an EMBL/GenBank/DDBJ whole genome shotgun (WGS) entry which is preliminary data.</text>
</comment>